<feature type="chain" id="PRO_5045176006" evidence="1">
    <location>
        <begin position="30"/>
        <end position="905"/>
    </location>
</feature>
<evidence type="ECO:0000256" key="1">
    <source>
        <dbReference type="SAM" id="SignalP"/>
    </source>
</evidence>
<comment type="caution">
    <text evidence="3">The sequence shown here is derived from an EMBL/GenBank/DDBJ whole genome shotgun (WGS) entry which is preliminary data.</text>
</comment>
<keyword evidence="4" id="KW-1185">Reference proteome</keyword>
<dbReference type="PANTHER" id="PTHR43308">
    <property type="entry name" value="OUTER MEMBRANE PROTEIN ALPHA-RELATED"/>
    <property type="match status" value="1"/>
</dbReference>
<dbReference type="Proteomes" id="UP001310386">
    <property type="component" value="Unassembled WGS sequence"/>
</dbReference>
<evidence type="ECO:0000313" key="4">
    <source>
        <dbReference type="Proteomes" id="UP001310386"/>
    </source>
</evidence>
<protein>
    <submittedName>
        <fullName evidence="3">S-layer homology domain-containing protein</fullName>
    </submittedName>
</protein>
<sequence length="905" mass="97783">MKTKMLQALQKTVILMMVMLLAFSGAAMAEDAGAQTNSSTTAASRAKFSDIPAGYWAEKYVKKLALLGVVSGSNGMFKPKDNISREEAAIMAVGLMGLKAEAEGKTDAVLKLIVSSWAKKYVITAIDHKILNLQEELAGSDLLSPWGKAKATREWVAKLAVRAIGKETDAASLQGQHTDFTDDAAISDNARGYINEAVKLDIIKGKPDGSFDPKGNITRAEMAVMFGNAERYLGRRSAQIVSGTVAEIGSQTIKIQQTDGTAATLNLTADTAYYKQDSNLRIFSSDVKQYYQVTVVQENGNADYVEVTNDQIQYETIKGTLVSVSLSDRNLIMQVNGETKVFQIVPNVAVKDQEGNGMSLSALQENSQISVMKSALDANGSVVQIAVEKVPVVAQVQGKVVSFDTAARTVTVKDDAGGTSAAYVIPDNVPLKFGDQTLSDLSGLHIGDQVVLHLTDGAVDQFELVSSDFIKLEGAVDIIDPSGQSVYIINQDHTRSGYGVAKNAQVFIQGLADATLTDLQKGDSVTLEVNKSTNEVLNITVQNRQVDTGLSYTVIEYGSASKQVVLKDRDNNFVVFDMNDKTKIEMYGSEVSLDAFSTTFKNKKVDITYTGKRLIAIRMSNSYTGTISKLDASAKTVTIETDNYGSLTFGYMVSSGVQIFGNSNASLADLQLGDLVKVLLDGNQEKVLLFERSDKKIFKVTGTSAYNLSVQNESGIQYELYAGANVNVTNADDFPMNLSNIKIGDYIAASFEGQTLTKVQPAKVTRGIVKNVGTNGTLTMFEYGGSDKTLVLRGGIKVVMEASVSTSLTSLQVNNRAEVITSPNAVTLIKIIPGIQKSFFKYDAQNNVIMFKKATLSEQYQFNLTANAYIHQGDQTLNPSSLVNNDSLMIYMIDGKIAEVDKVNP</sequence>
<dbReference type="Pfam" id="PF00395">
    <property type="entry name" value="SLH"/>
    <property type="match status" value="2"/>
</dbReference>
<keyword evidence="1" id="KW-0732">Signal</keyword>
<dbReference type="RefSeq" id="WP_371753452.1">
    <property type="nucleotide sequence ID" value="NZ_JAYJLD010000007.1"/>
</dbReference>
<gene>
    <name evidence="3" type="ORF">VF724_06625</name>
</gene>
<accession>A0ABU5ZFQ3</accession>
<evidence type="ECO:0000313" key="3">
    <source>
        <dbReference type="EMBL" id="MEB3101336.1"/>
    </source>
</evidence>
<organism evidence="3 4">
    <name type="scientific">Ferviditalea candida</name>
    <dbReference type="NCBI Taxonomy" id="3108399"/>
    <lineage>
        <taxon>Bacteria</taxon>
        <taxon>Bacillati</taxon>
        <taxon>Bacillota</taxon>
        <taxon>Bacilli</taxon>
        <taxon>Bacillales</taxon>
        <taxon>Paenibacillaceae</taxon>
        <taxon>Ferviditalea</taxon>
    </lineage>
</organism>
<dbReference type="PROSITE" id="PS51272">
    <property type="entry name" value="SLH"/>
    <property type="match status" value="2"/>
</dbReference>
<dbReference type="EMBL" id="JAYJLD010000007">
    <property type="protein sequence ID" value="MEB3101336.1"/>
    <property type="molecule type" value="Genomic_DNA"/>
</dbReference>
<feature type="signal peptide" evidence="1">
    <location>
        <begin position="1"/>
        <end position="29"/>
    </location>
</feature>
<dbReference type="InterPro" id="IPR051465">
    <property type="entry name" value="Cell_Envelope_Struct_Comp"/>
</dbReference>
<feature type="domain" description="SLH" evidence="2">
    <location>
        <begin position="177"/>
        <end position="240"/>
    </location>
</feature>
<feature type="domain" description="SLH" evidence="2">
    <location>
        <begin position="44"/>
        <end position="106"/>
    </location>
</feature>
<proteinExistence type="predicted"/>
<evidence type="ECO:0000259" key="2">
    <source>
        <dbReference type="PROSITE" id="PS51272"/>
    </source>
</evidence>
<dbReference type="PANTHER" id="PTHR43308:SF5">
    <property type="entry name" value="S-LAYER PROTEIN _ PEPTIDOGLYCAN ENDO-BETA-N-ACETYLGLUCOSAMINIDASE"/>
    <property type="match status" value="1"/>
</dbReference>
<dbReference type="InterPro" id="IPR001119">
    <property type="entry name" value="SLH_dom"/>
</dbReference>
<name>A0ABU5ZFQ3_9BACL</name>
<reference evidence="3" key="1">
    <citation type="submission" date="2023-12" db="EMBL/GenBank/DDBJ databases">
        <title>Fervidustalea candida gen. nov., sp. nov., a novel member of the family Paenibacillaceae isolated from a geothermal area.</title>
        <authorList>
            <person name="Li W.-J."/>
            <person name="Jiao J.-Y."/>
            <person name="Chen Y."/>
        </authorList>
    </citation>
    <scope>NUCLEOTIDE SEQUENCE</scope>
    <source>
        <strain evidence="3">SYSU GA230002</strain>
    </source>
</reference>